<name>A0A7J5UK67_9MICO</name>
<dbReference type="InterPro" id="IPR023907">
    <property type="entry name" value="Non-F420_Flavin_OxRdtase"/>
</dbReference>
<dbReference type="Gene3D" id="3.20.20.30">
    <property type="entry name" value="Luciferase-like domain"/>
    <property type="match status" value="1"/>
</dbReference>
<dbReference type="InterPro" id="IPR036661">
    <property type="entry name" value="Luciferase-like_sf"/>
</dbReference>
<dbReference type="Pfam" id="PF00296">
    <property type="entry name" value="Bac_luciferase"/>
    <property type="match status" value="1"/>
</dbReference>
<dbReference type="NCBIfam" id="TIGR03885">
    <property type="entry name" value="flavin_revert"/>
    <property type="match status" value="1"/>
</dbReference>
<dbReference type="SUPFAM" id="SSF51679">
    <property type="entry name" value="Bacterial luciferase-like"/>
    <property type="match status" value="1"/>
</dbReference>
<gene>
    <name evidence="3" type="ORF">GB883_20200</name>
</gene>
<dbReference type="Proteomes" id="UP000451860">
    <property type="component" value="Unassembled WGS sequence"/>
</dbReference>
<dbReference type="InterPro" id="IPR011251">
    <property type="entry name" value="Luciferase-like_dom"/>
</dbReference>
<evidence type="ECO:0000313" key="4">
    <source>
        <dbReference type="Proteomes" id="UP000451860"/>
    </source>
</evidence>
<dbReference type="EMBL" id="WHJE01000206">
    <property type="protein sequence ID" value="KAE8762273.1"/>
    <property type="molecule type" value="Genomic_DNA"/>
</dbReference>
<comment type="caution">
    <text evidence="3">The sequence shown here is derived from an EMBL/GenBank/DDBJ whole genome shotgun (WGS) entry which is preliminary data.</text>
</comment>
<dbReference type="CDD" id="cd01097">
    <property type="entry name" value="Tetrahydromethanopterin_reductase"/>
    <property type="match status" value="1"/>
</dbReference>
<organism evidence="3 4">
    <name type="scientific">Georgenia thermotolerans</name>
    <dbReference type="NCBI Taxonomy" id="527326"/>
    <lineage>
        <taxon>Bacteria</taxon>
        <taxon>Bacillati</taxon>
        <taxon>Actinomycetota</taxon>
        <taxon>Actinomycetes</taxon>
        <taxon>Micrococcales</taxon>
        <taxon>Bogoriellaceae</taxon>
        <taxon>Georgenia</taxon>
    </lineage>
</organism>
<sequence>MTTYGFHASHEQIAPSRLLADVRAAEQAGFDMAMCSDHFAPWSERQGHSGFTWSWLGAALATTSLPLGCVNAPGQRYHPAIVAQAAATLGEMFPGRFWVALGSGQAMNEHITGERWPTKETRLRRLEECVEIIRRLHAGEEVTHDGLVTVDRARLYDLPAAPVPLRAAAISASTAARAARWADGLITINQPLETLREVVAAYRDAGGRGPLALQVHLSWAPTDDEALAVARDQWRTNTFAEPVSLDLPTPEHFDVASKDVTDASITAAVNVSSDHARHVAWLREYTELGFEEIYLHHVGQDQRAWLETAATAVLPALRA</sequence>
<dbReference type="PANTHER" id="PTHR43244:SF1">
    <property type="entry name" value="5,10-METHYLENETETRAHYDROMETHANOPTERIN REDUCTASE"/>
    <property type="match status" value="1"/>
</dbReference>
<dbReference type="AlphaFoldDB" id="A0A7J5UK67"/>
<keyword evidence="4" id="KW-1185">Reference proteome</keyword>
<dbReference type="NCBIfam" id="TIGR03557">
    <property type="entry name" value="F420_G6P_family"/>
    <property type="match status" value="1"/>
</dbReference>
<accession>A0A7J5UK67</accession>
<dbReference type="EC" id="1.-.-.-" evidence="3"/>
<feature type="domain" description="Luciferase-like" evidence="2">
    <location>
        <begin position="10"/>
        <end position="291"/>
    </location>
</feature>
<evidence type="ECO:0000313" key="3">
    <source>
        <dbReference type="EMBL" id="KAE8762273.1"/>
    </source>
</evidence>
<proteinExistence type="predicted"/>
<dbReference type="InterPro" id="IPR019945">
    <property type="entry name" value="F420_G6P_DH-rel"/>
</dbReference>
<evidence type="ECO:0000256" key="1">
    <source>
        <dbReference type="ARBA" id="ARBA00023002"/>
    </source>
</evidence>
<dbReference type="InterPro" id="IPR050564">
    <property type="entry name" value="F420-G6PD/mer"/>
</dbReference>
<keyword evidence="1 3" id="KW-0560">Oxidoreductase</keyword>
<dbReference type="PANTHER" id="PTHR43244">
    <property type="match status" value="1"/>
</dbReference>
<protein>
    <submittedName>
        <fullName evidence="3">TIGR03885 family FMN-dependent LLM class oxidoreductase</fullName>
        <ecNumber evidence="3">1.-.-.-</ecNumber>
    </submittedName>
</protein>
<dbReference type="OrthoDB" id="180193at2"/>
<dbReference type="RefSeq" id="WP_152204531.1">
    <property type="nucleotide sequence ID" value="NZ_VUKF01000058.1"/>
</dbReference>
<reference evidence="3 4" key="1">
    <citation type="submission" date="2019-10" db="EMBL/GenBank/DDBJ databases">
        <title>Georgenia wutianyii sp. nov. and Georgenia yuyongxinii sp. nov. isolated from plateau pika (Ochotona curzoniae) in the Qinghai-Tibet plateau of China.</title>
        <authorList>
            <person name="Tian Z."/>
        </authorList>
    </citation>
    <scope>NUCLEOTIDE SEQUENCE [LARGE SCALE GENOMIC DNA]</scope>
    <source>
        <strain evidence="3 4">DSM 21501</strain>
    </source>
</reference>
<evidence type="ECO:0000259" key="2">
    <source>
        <dbReference type="Pfam" id="PF00296"/>
    </source>
</evidence>
<dbReference type="GO" id="GO:0016705">
    <property type="term" value="F:oxidoreductase activity, acting on paired donors, with incorporation or reduction of molecular oxygen"/>
    <property type="evidence" value="ECO:0007669"/>
    <property type="project" value="InterPro"/>
</dbReference>